<dbReference type="InterPro" id="IPR001173">
    <property type="entry name" value="Glyco_trans_2-like"/>
</dbReference>
<dbReference type="Gene3D" id="3.90.550.10">
    <property type="entry name" value="Spore Coat Polysaccharide Biosynthesis Protein SpsA, Chain A"/>
    <property type="match status" value="1"/>
</dbReference>
<dbReference type="PANTHER" id="PTHR43685">
    <property type="entry name" value="GLYCOSYLTRANSFERASE"/>
    <property type="match status" value="1"/>
</dbReference>
<organism evidence="2 3">
    <name type="scientific">Avibacterium paragallinarum</name>
    <name type="common">Haemophilus gallinarum</name>
    <dbReference type="NCBI Taxonomy" id="728"/>
    <lineage>
        <taxon>Bacteria</taxon>
        <taxon>Pseudomonadati</taxon>
        <taxon>Pseudomonadota</taxon>
        <taxon>Gammaproteobacteria</taxon>
        <taxon>Pasteurellales</taxon>
        <taxon>Pasteurellaceae</taxon>
        <taxon>Avibacterium</taxon>
    </lineage>
</organism>
<reference evidence="2 3" key="1">
    <citation type="journal article" date="2022" name="Front. Microbiol.">
        <title>Commensal bacteria contribute to the growth of multidrug-resistant Avibacterium paragallinarum in chickens.</title>
        <authorList>
            <person name="Zhu J."/>
            <person name="Chen Y."/>
            <person name="Wu Y."/>
            <person name="Wang Y."/>
            <person name="Zhu K."/>
        </authorList>
    </citation>
    <scope>NUCLEOTIDE SEQUENCE [LARGE SCALE GENOMIC DNA]</scope>
    <source>
        <strain evidence="2 3">AV25</strain>
    </source>
</reference>
<keyword evidence="3" id="KW-1185">Reference proteome</keyword>
<dbReference type="EMBL" id="JAMDKF010000006">
    <property type="protein sequence ID" value="MEE6040999.1"/>
    <property type="molecule type" value="Genomic_DNA"/>
</dbReference>
<dbReference type="CDD" id="cd00761">
    <property type="entry name" value="Glyco_tranf_GTA_type"/>
    <property type="match status" value="1"/>
</dbReference>
<evidence type="ECO:0000313" key="3">
    <source>
        <dbReference type="Proteomes" id="UP001347884"/>
    </source>
</evidence>
<dbReference type="Pfam" id="PF00535">
    <property type="entry name" value="Glycos_transf_2"/>
    <property type="match status" value="1"/>
</dbReference>
<feature type="domain" description="Glycosyltransferase 2-like" evidence="1">
    <location>
        <begin position="264"/>
        <end position="385"/>
    </location>
</feature>
<dbReference type="Proteomes" id="UP001347884">
    <property type="component" value="Unassembled WGS sequence"/>
</dbReference>
<accession>A0ABU7QGE5</accession>
<dbReference type="PANTHER" id="PTHR43685:SF2">
    <property type="entry name" value="GLYCOSYLTRANSFERASE 2-LIKE DOMAIN-CONTAINING PROTEIN"/>
    <property type="match status" value="1"/>
</dbReference>
<name>A0ABU7QGE5_AVIPA</name>
<sequence length="515" mass="60081">MENKLQQLQNKRDQLGRNIGALDFLIDFYKKNNNNISFLDKDSFKTKSNAHKIHLLSEEISSKKSGEEFDFLLQYTDEIRKLELTETYIALVKYLCLHYHSLNLKNKKQFLVHISNALRISEDSEIIEIILMSFPYLIKDLPLSPKLKDKLFKTNFSGYWDYSQTEDKYLLFDLQDDPKQAFTFLIEKENIETKLKINPELYGVFCNNFSDDFEKYKIFFNKFLNSYALPLITKVNNGKGNILKRIQFENNDRIVLSKQKPLVSIVMSAYNSQDTIEYAINSLLNQSYQNIEIVVCDDCSKDNTFAILKDMELKNSKIRVYQSIKNQGTYNIRNEMIKLAKGEYITFHDSDDFALPTRIDEQVNILNNHQHIMLCVSQWVRIEPDGRFIYFFDGKLNRLCVVSSMIRKEILEKIGSFKSSLVAADTDFYERVIHFYGRESIYKLEKPLILGLWGDGSLTKQKTLVAGNSGFVAKKRRAFSDICARQRLLGNEIISDEDINDVLKEHSIFKENFGV</sequence>
<dbReference type="SUPFAM" id="SSF53448">
    <property type="entry name" value="Nucleotide-diphospho-sugar transferases"/>
    <property type="match status" value="1"/>
</dbReference>
<protein>
    <submittedName>
        <fullName evidence="2">Glycosyltransferase family 2 protein</fullName>
    </submittedName>
</protein>
<proteinExistence type="predicted"/>
<evidence type="ECO:0000259" key="1">
    <source>
        <dbReference type="Pfam" id="PF00535"/>
    </source>
</evidence>
<gene>
    <name evidence="2" type="ORF">M5S13_03710</name>
</gene>
<evidence type="ECO:0000313" key="2">
    <source>
        <dbReference type="EMBL" id="MEE6040999.1"/>
    </source>
</evidence>
<dbReference type="InterPro" id="IPR029044">
    <property type="entry name" value="Nucleotide-diphossugar_trans"/>
</dbReference>
<comment type="caution">
    <text evidence="2">The sequence shown here is derived from an EMBL/GenBank/DDBJ whole genome shotgun (WGS) entry which is preliminary data.</text>
</comment>
<dbReference type="InterPro" id="IPR050834">
    <property type="entry name" value="Glycosyltransf_2"/>
</dbReference>
<dbReference type="RefSeq" id="WP_330935075.1">
    <property type="nucleotide sequence ID" value="NZ_JAMDKE010000015.1"/>
</dbReference>